<evidence type="ECO:0000256" key="2">
    <source>
        <dbReference type="ARBA" id="ARBA00022741"/>
    </source>
</evidence>
<dbReference type="Gene3D" id="3.30.70.240">
    <property type="match status" value="1"/>
</dbReference>
<dbReference type="Gene3D" id="3.30.230.10">
    <property type="match status" value="1"/>
</dbReference>
<dbReference type="PANTHER" id="PTHR43261:SF7">
    <property type="entry name" value="ELONGATION FACTOR G-LIKE PROTEIN"/>
    <property type="match status" value="1"/>
</dbReference>
<dbReference type="InterPro" id="IPR047872">
    <property type="entry name" value="EFG_IV"/>
</dbReference>
<dbReference type="CDD" id="cd04170">
    <property type="entry name" value="EF-G_bact"/>
    <property type="match status" value="1"/>
</dbReference>
<dbReference type="InterPro" id="IPR000795">
    <property type="entry name" value="T_Tr_GTP-bd_dom"/>
</dbReference>
<evidence type="ECO:0000259" key="7">
    <source>
        <dbReference type="SMART" id="SM00838"/>
    </source>
</evidence>
<dbReference type="SUPFAM" id="SSF54211">
    <property type="entry name" value="Ribosomal protein S5 domain 2-like"/>
    <property type="match status" value="1"/>
</dbReference>
<dbReference type="InterPro" id="IPR020568">
    <property type="entry name" value="Ribosomal_Su5_D2-typ_SF"/>
</dbReference>
<reference evidence="9" key="2">
    <citation type="submission" date="2023-01" db="EMBL/GenBank/DDBJ databases">
        <title>Draft genome sequence of Sneathiella chinensis strain NBRC 103408.</title>
        <authorList>
            <person name="Sun Q."/>
            <person name="Mori K."/>
        </authorList>
    </citation>
    <scope>NUCLEOTIDE SEQUENCE</scope>
    <source>
        <strain evidence="9">NBRC 103408</strain>
    </source>
</reference>
<dbReference type="Proteomes" id="UP001161409">
    <property type="component" value="Unassembled WGS sequence"/>
</dbReference>
<evidence type="ECO:0000256" key="5">
    <source>
        <dbReference type="ARBA" id="ARBA00023134"/>
    </source>
</evidence>
<dbReference type="InterPro" id="IPR000640">
    <property type="entry name" value="EFG_V-like"/>
</dbReference>
<evidence type="ECO:0000259" key="8">
    <source>
        <dbReference type="SMART" id="SM00889"/>
    </source>
</evidence>
<comment type="function">
    <text evidence="6">Catalyzes the GTP-dependent ribosomal translocation step during translation elongation. During this step, the ribosome changes from the pre-translocational (PRE) to the post-translocational (POST) state as the newly formed A-site-bound peptidyl-tRNA and P-site-bound deacylated tRNA move to the P and E sites, respectively. Catalyzes the coordinated movement of the two tRNA molecules, the mRNA and conformational changes in the ribosome.</text>
</comment>
<dbReference type="CDD" id="cd03713">
    <property type="entry name" value="EFG_mtEFG_C"/>
    <property type="match status" value="1"/>
</dbReference>
<dbReference type="GO" id="GO:0003746">
    <property type="term" value="F:translation elongation factor activity"/>
    <property type="evidence" value="ECO:0007669"/>
    <property type="project" value="UniProtKB-KW"/>
</dbReference>
<dbReference type="InterPro" id="IPR005517">
    <property type="entry name" value="Transl_elong_EFG/EF2_IV"/>
</dbReference>
<dbReference type="Pfam" id="PF03764">
    <property type="entry name" value="EFG_IV"/>
    <property type="match status" value="1"/>
</dbReference>
<dbReference type="InterPro" id="IPR041095">
    <property type="entry name" value="EFG_II"/>
</dbReference>
<evidence type="ECO:0000256" key="4">
    <source>
        <dbReference type="ARBA" id="ARBA00022917"/>
    </source>
</evidence>
<dbReference type="NCBIfam" id="NF009379">
    <property type="entry name" value="PRK12740.1-3"/>
    <property type="match status" value="1"/>
</dbReference>
<name>A0ABQ5U273_9PROT</name>
<dbReference type="RefSeq" id="WP_169560315.1">
    <property type="nucleotide sequence ID" value="NZ_BSNF01000006.1"/>
</dbReference>
<dbReference type="Pfam" id="PF00009">
    <property type="entry name" value="GTP_EFTU"/>
    <property type="match status" value="1"/>
</dbReference>
<evidence type="ECO:0000256" key="6">
    <source>
        <dbReference type="ARBA" id="ARBA00024731"/>
    </source>
</evidence>
<feature type="domain" description="Translation elongation factor EFG/EF2" evidence="8">
    <location>
        <begin position="457"/>
        <end position="574"/>
    </location>
</feature>
<dbReference type="InterPro" id="IPR027417">
    <property type="entry name" value="P-loop_NTPase"/>
</dbReference>
<evidence type="ECO:0000256" key="3">
    <source>
        <dbReference type="ARBA" id="ARBA00022768"/>
    </source>
</evidence>
<dbReference type="EMBL" id="BSNF01000006">
    <property type="protein sequence ID" value="GLQ06259.1"/>
    <property type="molecule type" value="Genomic_DNA"/>
</dbReference>
<protein>
    <recommendedName>
        <fullName evidence="1">Elongation factor G</fullName>
    </recommendedName>
</protein>
<gene>
    <name evidence="9" type="ORF">GCM10007924_14800</name>
</gene>
<dbReference type="SMART" id="SM00889">
    <property type="entry name" value="EFG_IV"/>
    <property type="match status" value="1"/>
</dbReference>
<accession>A0ABQ5U273</accession>
<dbReference type="SUPFAM" id="SSF54980">
    <property type="entry name" value="EF-G C-terminal domain-like"/>
    <property type="match status" value="2"/>
</dbReference>
<dbReference type="Gene3D" id="3.30.70.870">
    <property type="entry name" value="Elongation Factor G (Translational Gtpase), domain 3"/>
    <property type="match status" value="1"/>
</dbReference>
<dbReference type="Pfam" id="PF14492">
    <property type="entry name" value="EFG_III"/>
    <property type="match status" value="1"/>
</dbReference>
<organism evidence="9 10">
    <name type="scientific">Sneathiella chinensis</name>
    <dbReference type="NCBI Taxonomy" id="349750"/>
    <lineage>
        <taxon>Bacteria</taxon>
        <taxon>Pseudomonadati</taxon>
        <taxon>Pseudomonadota</taxon>
        <taxon>Alphaproteobacteria</taxon>
        <taxon>Sneathiellales</taxon>
        <taxon>Sneathiellaceae</taxon>
        <taxon>Sneathiella</taxon>
    </lineage>
</organism>
<keyword evidence="4" id="KW-0648">Protein biosynthesis</keyword>
<evidence type="ECO:0000256" key="1">
    <source>
        <dbReference type="ARBA" id="ARBA00017872"/>
    </source>
</evidence>
<reference evidence="9" key="1">
    <citation type="journal article" date="2014" name="Int. J. Syst. Evol. Microbiol.">
        <title>Complete genome of a new Firmicutes species belonging to the dominant human colonic microbiota ('Ruminococcus bicirculans') reveals two chromosomes and a selective capacity to utilize plant glucans.</title>
        <authorList>
            <consortium name="NISC Comparative Sequencing Program"/>
            <person name="Wegmann U."/>
            <person name="Louis P."/>
            <person name="Goesmann A."/>
            <person name="Henrissat B."/>
            <person name="Duncan S.H."/>
            <person name="Flint H.J."/>
        </authorList>
    </citation>
    <scope>NUCLEOTIDE SEQUENCE</scope>
    <source>
        <strain evidence="9">NBRC 103408</strain>
    </source>
</reference>
<dbReference type="Gene3D" id="3.40.50.300">
    <property type="entry name" value="P-loop containing nucleotide triphosphate hydrolases"/>
    <property type="match status" value="1"/>
</dbReference>
<keyword evidence="2" id="KW-0547">Nucleotide-binding</keyword>
<dbReference type="InterPro" id="IPR035647">
    <property type="entry name" value="EFG_III/V"/>
</dbReference>
<dbReference type="InterPro" id="IPR014721">
    <property type="entry name" value="Ribsml_uS5_D2-typ_fold_subgr"/>
</dbReference>
<comment type="caution">
    <text evidence="9">The sequence shown here is derived from an EMBL/GenBank/DDBJ whole genome shotgun (WGS) entry which is preliminary data.</text>
</comment>
<feature type="domain" description="Elongation factor EFG" evidence="7">
    <location>
        <begin position="576"/>
        <end position="666"/>
    </location>
</feature>
<evidence type="ECO:0000313" key="10">
    <source>
        <dbReference type="Proteomes" id="UP001161409"/>
    </source>
</evidence>
<dbReference type="PRINTS" id="PR00315">
    <property type="entry name" value="ELONGATNFCT"/>
</dbReference>
<dbReference type="InterPro" id="IPR035649">
    <property type="entry name" value="EFG_V"/>
</dbReference>
<keyword evidence="3 9" id="KW-0251">Elongation factor</keyword>
<dbReference type="Gene3D" id="2.40.30.10">
    <property type="entry name" value="Translation factors"/>
    <property type="match status" value="1"/>
</dbReference>
<proteinExistence type="predicted"/>
<dbReference type="SUPFAM" id="SSF52540">
    <property type="entry name" value="P-loop containing nucleoside triphosphate hydrolases"/>
    <property type="match status" value="1"/>
</dbReference>
<dbReference type="InterPro" id="IPR009000">
    <property type="entry name" value="Transl_B-barrel_sf"/>
</dbReference>
<dbReference type="Pfam" id="PF22042">
    <property type="entry name" value="EF-G_D2"/>
    <property type="match status" value="1"/>
</dbReference>
<keyword evidence="5" id="KW-0342">GTP-binding</keyword>
<dbReference type="Pfam" id="PF00679">
    <property type="entry name" value="EFG_C"/>
    <property type="match status" value="1"/>
</dbReference>
<dbReference type="SMART" id="SM00838">
    <property type="entry name" value="EFG_C"/>
    <property type="match status" value="1"/>
</dbReference>
<evidence type="ECO:0000313" key="9">
    <source>
        <dbReference type="EMBL" id="GLQ06259.1"/>
    </source>
</evidence>
<dbReference type="NCBIfam" id="NF009891">
    <property type="entry name" value="PRK13351.1-1"/>
    <property type="match status" value="1"/>
</dbReference>
<dbReference type="InterPro" id="IPR053905">
    <property type="entry name" value="EF-G-like_DII"/>
</dbReference>
<sequence length="672" mass="73832">MSVEKPTGPRSIALVGPYSSGKTTLLESLLSMCGETDRKGSVENGTSVGDYAREARDRKMSVEVNTAHFSFMGDRFSVLDCPGSVEFLQECENALIGVDAAVLVCDPEPDKVITVAPVLKFLEDRHIPTFVFVNKVDKARGSVQDLFRALEEVSNRDLVLRQVPIVQDGTVTGYVDLASERSYVYKEGAKSRIIEMPPEIAEEEGTSRFAMLETLADFDDHLMEELLEDIEPDKDEVYGLLQQDLQQGFLVPVFMGSALADHGIFRLLKALRHEVPAAAETAQRTGMDKAGEAPVAQVLKTYISPQGGKMSLARVWSGVFRDGETYSAGRIAGIYRLQGVKQEKLAEAVPGDIVAFGRLEDLHTGDLLHNGTEVEASRVAPLEPVYHYALYSENRDEDVKLSAVLNKMAEEDPSLVPEHKQETQELLLKGQGEIHLKVALERIQSKYGLAVQSKRPKVAYKEAIRKGTKQHARFRKQSGGHGQFGDVQIEIEPLPRGGGFEFHERVVGGSVPRQFIPAVESGVKDYLVEGPLGFPVVDVAVTLFDGQHHSVDSSENSFRSAARIAMSEGMPKCSPVLLEPIHKVELAMPSLYTSKVTGIVSSRRGQILGFDAREGWPGWDVLTAMMPEEELHDLIIDLRSATLGVGTFRCSYDHLQELTGHIADKVVQAHGG</sequence>
<dbReference type="PANTHER" id="PTHR43261">
    <property type="entry name" value="TRANSLATION ELONGATION FACTOR G-RELATED"/>
    <property type="match status" value="1"/>
</dbReference>
<dbReference type="CDD" id="cd01434">
    <property type="entry name" value="EFG_mtEFG1_IV"/>
    <property type="match status" value="1"/>
</dbReference>
<keyword evidence="10" id="KW-1185">Reference proteome</keyword>
<dbReference type="SUPFAM" id="SSF50447">
    <property type="entry name" value="Translation proteins"/>
    <property type="match status" value="1"/>
</dbReference>